<organism evidence="1 2">
    <name type="scientific">Trypanosoma cruzi</name>
    <dbReference type="NCBI Taxonomy" id="5693"/>
    <lineage>
        <taxon>Eukaryota</taxon>
        <taxon>Discoba</taxon>
        <taxon>Euglenozoa</taxon>
        <taxon>Kinetoplastea</taxon>
        <taxon>Metakinetoplastina</taxon>
        <taxon>Trypanosomatida</taxon>
        <taxon>Trypanosomatidae</taxon>
        <taxon>Trypanosoma</taxon>
        <taxon>Schizotrypanum</taxon>
    </lineage>
</organism>
<name>A0A2V2VH87_TRYCR</name>
<reference evidence="1 2" key="1">
    <citation type="journal article" date="2018" name="Microb. Genom.">
        <title>Expanding an expanded genome: long-read sequencing of Trypanosoma cruzi.</title>
        <authorList>
            <person name="Berna L."/>
            <person name="Rodriguez M."/>
            <person name="Chiribao M.L."/>
            <person name="Parodi-Talice A."/>
            <person name="Pita S."/>
            <person name="Rijo G."/>
            <person name="Alvarez-Valin F."/>
            <person name="Robello C."/>
        </authorList>
    </citation>
    <scope>NUCLEOTIDE SEQUENCE [LARGE SCALE GENOMIC DNA]</scope>
    <source>
        <strain evidence="1 2">TCC</strain>
    </source>
</reference>
<sequence>MLGARRALFGFAGGFAITDMYVNSLCLSDIYTEPPSRASSTGMDFIGNIVKNVGGAFSMPPPPLPLTSLREDIESALCRNRIAGTMCVCLLLSFGGLWPLIGSGAAVLFDGEDGTERYTAVKRWLRQ</sequence>
<dbReference type="VEuPathDB" id="TriTrypDB:TcG_07822"/>
<dbReference type="OrthoDB" id="247575at2759"/>
<evidence type="ECO:0000313" key="2">
    <source>
        <dbReference type="Proteomes" id="UP000246078"/>
    </source>
</evidence>
<accession>A0A2V2VH87</accession>
<dbReference type="VEuPathDB" id="TriTrypDB:C3747_274g229c"/>
<dbReference type="VEuPathDB" id="TriTrypDB:TcCL_ESM08420"/>
<gene>
    <name evidence="1" type="ORF">C3747_274g229c</name>
</gene>
<dbReference type="OMA" id="WIDDNQI"/>
<dbReference type="VEuPathDB" id="TriTrypDB:BCY84_12026"/>
<dbReference type="VEuPathDB" id="TriTrypDB:TcBrA4_0095690"/>
<dbReference type="VEuPathDB" id="TriTrypDB:TcCLB.504797.90"/>
<protein>
    <submittedName>
        <fullName evidence="1">Uncharacterized protein</fullName>
    </submittedName>
</protein>
<proteinExistence type="predicted"/>
<dbReference type="VEuPathDB" id="TriTrypDB:C4B63_69g71c"/>
<dbReference type="VEuPathDB" id="TriTrypDB:TcYC6_0084710"/>
<evidence type="ECO:0000313" key="1">
    <source>
        <dbReference type="EMBL" id="PWU94812.1"/>
    </source>
</evidence>
<dbReference type="VEuPathDB" id="TriTrypDB:TcCLB.511577.44"/>
<dbReference type="EMBL" id="PRFC01000274">
    <property type="protein sequence ID" value="PWU94812.1"/>
    <property type="molecule type" value="Genomic_DNA"/>
</dbReference>
<dbReference type="AlphaFoldDB" id="A0A2V2VH87"/>
<dbReference type="Proteomes" id="UP000246078">
    <property type="component" value="Unassembled WGS sequence"/>
</dbReference>
<comment type="caution">
    <text evidence="1">The sequence shown here is derived from an EMBL/GenBank/DDBJ whole genome shotgun (WGS) entry which is preliminary data.</text>
</comment>